<dbReference type="AlphaFoldDB" id="A0A0C3SB21"/>
<accession>A0A0C3SB21</accession>
<dbReference type="OrthoDB" id="2802423at2759"/>
<dbReference type="Proteomes" id="UP000053257">
    <property type="component" value="Unassembled WGS sequence"/>
</dbReference>
<evidence type="ECO:0000313" key="2">
    <source>
        <dbReference type="EMBL" id="KIP09682.1"/>
    </source>
</evidence>
<dbReference type="EMBL" id="KN840463">
    <property type="protein sequence ID" value="KIP09682.1"/>
    <property type="molecule type" value="Genomic_DNA"/>
</dbReference>
<feature type="region of interest" description="Disordered" evidence="1">
    <location>
        <begin position="22"/>
        <end position="43"/>
    </location>
</feature>
<gene>
    <name evidence="2" type="ORF">PHLGIDRAFT_307762</name>
</gene>
<proteinExistence type="predicted"/>
<sequence length="111" mass="11821">MSFQLPRALLFKAARPAVRVAGRNAGRRTMSNAAHASQPKSDKPWIIGSTIVFGSAAVYLVSPPGKQKAHKAKEAALPRESSPDPDSAPVPTGNESETSPPESQPEVCYRL</sequence>
<reference evidence="2 3" key="1">
    <citation type="journal article" date="2014" name="PLoS Genet.">
        <title>Analysis of the Phlebiopsis gigantea genome, transcriptome and secretome provides insight into its pioneer colonization strategies of wood.</title>
        <authorList>
            <person name="Hori C."/>
            <person name="Ishida T."/>
            <person name="Igarashi K."/>
            <person name="Samejima M."/>
            <person name="Suzuki H."/>
            <person name="Master E."/>
            <person name="Ferreira P."/>
            <person name="Ruiz-Duenas F.J."/>
            <person name="Held B."/>
            <person name="Canessa P."/>
            <person name="Larrondo L.F."/>
            <person name="Schmoll M."/>
            <person name="Druzhinina I.S."/>
            <person name="Kubicek C.P."/>
            <person name="Gaskell J.A."/>
            <person name="Kersten P."/>
            <person name="St John F."/>
            <person name="Glasner J."/>
            <person name="Sabat G."/>
            <person name="Splinter BonDurant S."/>
            <person name="Syed K."/>
            <person name="Yadav J."/>
            <person name="Mgbeahuruike A.C."/>
            <person name="Kovalchuk A."/>
            <person name="Asiegbu F.O."/>
            <person name="Lackner G."/>
            <person name="Hoffmeister D."/>
            <person name="Rencoret J."/>
            <person name="Gutierrez A."/>
            <person name="Sun H."/>
            <person name="Lindquist E."/>
            <person name="Barry K."/>
            <person name="Riley R."/>
            <person name="Grigoriev I.V."/>
            <person name="Henrissat B."/>
            <person name="Kues U."/>
            <person name="Berka R.M."/>
            <person name="Martinez A.T."/>
            <person name="Covert S.F."/>
            <person name="Blanchette R.A."/>
            <person name="Cullen D."/>
        </authorList>
    </citation>
    <scope>NUCLEOTIDE SEQUENCE [LARGE SCALE GENOMIC DNA]</scope>
    <source>
        <strain evidence="2 3">11061_1 CR5-6</strain>
    </source>
</reference>
<feature type="compositionally biased region" description="Polar residues" evidence="1">
    <location>
        <begin position="29"/>
        <end position="39"/>
    </location>
</feature>
<evidence type="ECO:0000256" key="1">
    <source>
        <dbReference type="SAM" id="MobiDB-lite"/>
    </source>
</evidence>
<protein>
    <submittedName>
        <fullName evidence="2">Uncharacterized protein</fullName>
    </submittedName>
</protein>
<evidence type="ECO:0000313" key="3">
    <source>
        <dbReference type="Proteomes" id="UP000053257"/>
    </source>
</evidence>
<keyword evidence="3" id="KW-1185">Reference proteome</keyword>
<feature type="region of interest" description="Disordered" evidence="1">
    <location>
        <begin position="65"/>
        <end position="111"/>
    </location>
</feature>
<organism evidence="2 3">
    <name type="scientific">Phlebiopsis gigantea (strain 11061_1 CR5-6)</name>
    <name type="common">White-rot fungus</name>
    <name type="synonym">Peniophora gigantea</name>
    <dbReference type="NCBI Taxonomy" id="745531"/>
    <lineage>
        <taxon>Eukaryota</taxon>
        <taxon>Fungi</taxon>
        <taxon>Dikarya</taxon>
        <taxon>Basidiomycota</taxon>
        <taxon>Agaricomycotina</taxon>
        <taxon>Agaricomycetes</taxon>
        <taxon>Polyporales</taxon>
        <taxon>Phanerochaetaceae</taxon>
        <taxon>Phlebiopsis</taxon>
    </lineage>
</organism>
<dbReference type="STRING" id="745531.A0A0C3SB21"/>
<name>A0A0C3SB21_PHLG1</name>
<dbReference type="HOGENOM" id="CLU_2159326_0_0_1"/>
<feature type="compositionally biased region" description="Low complexity" evidence="1">
    <location>
        <begin position="95"/>
        <end position="111"/>
    </location>
</feature>